<feature type="transmembrane region" description="Helical" evidence="1">
    <location>
        <begin position="239"/>
        <end position="267"/>
    </location>
</feature>
<dbReference type="AlphaFoldDB" id="A0ABD5Z3Q1"/>
<evidence type="ECO:0008006" key="4">
    <source>
        <dbReference type="Google" id="ProtNLM"/>
    </source>
</evidence>
<comment type="caution">
    <text evidence="2">The sequence shown here is derived from an EMBL/GenBank/DDBJ whole genome shotgun (WGS) entry which is preliminary data.</text>
</comment>
<evidence type="ECO:0000256" key="1">
    <source>
        <dbReference type="SAM" id="Phobius"/>
    </source>
</evidence>
<feature type="transmembrane region" description="Helical" evidence="1">
    <location>
        <begin position="208"/>
        <end position="227"/>
    </location>
</feature>
<evidence type="ECO:0000313" key="2">
    <source>
        <dbReference type="EMBL" id="MFC7199628.1"/>
    </source>
</evidence>
<dbReference type="RefSeq" id="WP_279529557.1">
    <property type="nucleotide sequence ID" value="NZ_CP122312.1"/>
</dbReference>
<dbReference type="Proteomes" id="UP001596447">
    <property type="component" value="Unassembled WGS sequence"/>
</dbReference>
<reference evidence="2 3" key="1">
    <citation type="journal article" date="2019" name="Int. J. Syst. Evol. Microbiol.">
        <title>The Global Catalogue of Microorganisms (GCM) 10K type strain sequencing project: providing services to taxonomists for standard genome sequencing and annotation.</title>
        <authorList>
            <consortium name="The Broad Institute Genomics Platform"/>
            <consortium name="The Broad Institute Genome Sequencing Center for Infectious Disease"/>
            <person name="Wu L."/>
            <person name="Ma J."/>
        </authorList>
    </citation>
    <scope>NUCLEOTIDE SEQUENCE [LARGE SCALE GENOMIC DNA]</scope>
    <source>
        <strain evidence="2 3">XZGYJ-43</strain>
    </source>
</reference>
<sequence length="419" mass="46769">MPQIQLTARATSKILAVLTAAVLFKLGYLIRSFLSTIGHPSVVGVLLLTYLLSFALLYAALADVDLEYWNSRLAAAIVGLLLLMFALTYTSHLAKSYIGTDAMLFTRYAVDLVLSGQNPYTHSMEAAFQQFPIDKRFVTYRIDGEIVTTFSYPALAFLAFVPQALLGIPNLNLTTVTVLLATLLFLVYESPNELVLAPFVLMFVDPNLTLFSFGGVFDILWVFALLFGMKYWTQGRLRIAAICVGLAFAVKQIPWFVGPFLAIWLYAESETYAGFADRAKTCIGYGLGAFLLPNLPFIVSSPVAWLKSVVTPIAGSAPMVKQGIGLTLITSSGFLQLPKSFYTLLLLGVLCIALVVYFLYFERLRWVAWIVPMAILWVNHRSLQNYFIFFVPIAYYAVLCHLRTENQLVTRNRTDVRSE</sequence>
<accession>A0ABD5Z3Q1</accession>
<feature type="transmembrane region" description="Helical" evidence="1">
    <location>
        <begin position="73"/>
        <end position="94"/>
    </location>
</feature>
<evidence type="ECO:0000313" key="3">
    <source>
        <dbReference type="Proteomes" id="UP001596447"/>
    </source>
</evidence>
<feature type="transmembrane region" description="Helical" evidence="1">
    <location>
        <begin position="341"/>
        <end position="359"/>
    </location>
</feature>
<keyword evidence="3" id="KW-1185">Reference proteome</keyword>
<dbReference type="EMBL" id="JBHTAR010000011">
    <property type="protein sequence ID" value="MFC7199628.1"/>
    <property type="molecule type" value="Genomic_DNA"/>
</dbReference>
<feature type="transmembrane region" description="Helical" evidence="1">
    <location>
        <begin position="386"/>
        <end position="404"/>
    </location>
</feature>
<keyword evidence="1" id="KW-1133">Transmembrane helix</keyword>
<feature type="transmembrane region" description="Helical" evidence="1">
    <location>
        <begin position="42"/>
        <end position="61"/>
    </location>
</feature>
<keyword evidence="1" id="KW-0472">Membrane</keyword>
<feature type="transmembrane region" description="Helical" evidence="1">
    <location>
        <begin position="171"/>
        <end position="188"/>
    </location>
</feature>
<proteinExistence type="predicted"/>
<gene>
    <name evidence="2" type="ORF">ACFQJ9_09420</name>
</gene>
<organism evidence="2 3">
    <name type="scientific">Halospeciosus flavus</name>
    <dbReference type="NCBI Taxonomy" id="3032283"/>
    <lineage>
        <taxon>Archaea</taxon>
        <taxon>Methanobacteriati</taxon>
        <taxon>Methanobacteriota</taxon>
        <taxon>Stenosarchaea group</taxon>
        <taxon>Halobacteria</taxon>
        <taxon>Halobacteriales</taxon>
        <taxon>Halobacteriaceae</taxon>
        <taxon>Halospeciosus</taxon>
    </lineage>
</organism>
<keyword evidence="1" id="KW-0812">Transmembrane</keyword>
<feature type="transmembrane region" description="Helical" evidence="1">
    <location>
        <begin position="146"/>
        <end position="166"/>
    </location>
</feature>
<protein>
    <recommendedName>
        <fullName evidence="4">DUF2029 domain-containing protein</fullName>
    </recommendedName>
</protein>
<name>A0ABD5Z3Q1_9EURY</name>
<feature type="transmembrane region" description="Helical" evidence="1">
    <location>
        <begin position="12"/>
        <end position="30"/>
    </location>
</feature>